<proteinExistence type="predicted"/>
<feature type="compositionally biased region" description="Basic and acidic residues" evidence="1">
    <location>
        <begin position="568"/>
        <end position="599"/>
    </location>
</feature>
<organism evidence="3">
    <name type="scientific">Chromera velia CCMP2878</name>
    <dbReference type="NCBI Taxonomy" id="1169474"/>
    <lineage>
        <taxon>Eukaryota</taxon>
        <taxon>Sar</taxon>
        <taxon>Alveolata</taxon>
        <taxon>Colpodellida</taxon>
        <taxon>Chromeraceae</taxon>
        <taxon>Chromera</taxon>
    </lineage>
</organism>
<sequence>MQRQQSATAVPRYQKRVKHFLENSPWLGLSFLLIVVALSLSGGVVTIVSAYSTEQTLTTLDSDTSGLVRINTLRWRVWKAHETLTRGIEQYETQPATPVIESSFDIETRVHMDLFSLDLDFIAESFPQVSADVREKVLAYAALLGDGLDSRGIPEGFDAALVALDARLGEEHESVLSNMKAELQLKRDESETELAFNITALGVVVILRVIIAILFAMADGWGKFGQAVRTLTRRRQGQGQHQPETENKEKEKEKEKDKNVEEEKQEQQKEEKPAKLQRKRTTLNFSRTAISTAALALVVDACHGGNAVLIVQVNSEILAQVATASLPLLESAMQIEYIDPILTGSASRFVLSDATATEWVDRYDAIVVDLDAAIALQGETSSLPVDGLFNAYIDEKNTVLVEKETIALSGDADISRADRFDAIYGRSYLVAKTQYLAASADYRVQQLQSVRAGLTSGVNVAAILLMISSFLLALIVLGVLPEIVKDGLETIRWAREQKPMEGLMKSVRNLTRPKGEKGGVGEGGGSLQDSCVDMEKGGRGDEEGGGPESSVPVRVDDPLPQQAIREGPVSREMSRDENGKRTHGEKEEGLSSSKEEGSDKFGLQFPPKASQAETAQVAPSIRKETGKVIEPGDVLMVPQPERGHFRTDSASVPSMPNLSNKPSPVRNIVESEEASLYSGSSS</sequence>
<dbReference type="EMBL" id="CDMZ01001072">
    <property type="protein sequence ID" value="CEM26687.1"/>
    <property type="molecule type" value="Genomic_DNA"/>
</dbReference>
<feature type="region of interest" description="Disordered" evidence="1">
    <location>
        <begin position="232"/>
        <end position="279"/>
    </location>
</feature>
<feature type="transmembrane region" description="Helical" evidence="2">
    <location>
        <begin position="26"/>
        <end position="51"/>
    </location>
</feature>
<reference evidence="3" key="1">
    <citation type="submission" date="2014-11" db="EMBL/GenBank/DDBJ databases">
        <authorList>
            <person name="Otto D Thomas"/>
            <person name="Naeem Raeece"/>
        </authorList>
    </citation>
    <scope>NUCLEOTIDE SEQUENCE</scope>
</reference>
<feature type="compositionally biased region" description="Polar residues" evidence="1">
    <location>
        <begin position="648"/>
        <end position="662"/>
    </location>
</feature>
<name>A0A0G4GC31_9ALVE</name>
<feature type="transmembrane region" description="Helical" evidence="2">
    <location>
        <begin position="194"/>
        <end position="216"/>
    </location>
</feature>
<feature type="compositionally biased region" description="Basic and acidic residues" evidence="1">
    <location>
        <begin position="243"/>
        <end position="274"/>
    </location>
</feature>
<dbReference type="PhylomeDB" id="A0A0G4GC31"/>
<evidence type="ECO:0000313" key="3">
    <source>
        <dbReference type="EMBL" id="CEM26687.1"/>
    </source>
</evidence>
<dbReference type="VEuPathDB" id="CryptoDB:Cvel_21217"/>
<protein>
    <submittedName>
        <fullName evidence="3">Uncharacterized protein</fullName>
    </submittedName>
</protein>
<evidence type="ECO:0000256" key="1">
    <source>
        <dbReference type="SAM" id="MobiDB-lite"/>
    </source>
</evidence>
<keyword evidence="2" id="KW-0812">Transmembrane</keyword>
<accession>A0A0G4GC31</accession>
<feature type="compositionally biased region" description="Basic and acidic residues" evidence="1">
    <location>
        <begin position="533"/>
        <end position="542"/>
    </location>
</feature>
<keyword evidence="2" id="KW-0472">Membrane</keyword>
<dbReference type="AlphaFoldDB" id="A0A0G4GC31"/>
<gene>
    <name evidence="3" type="ORF">Cvel_21217</name>
</gene>
<evidence type="ECO:0000256" key="2">
    <source>
        <dbReference type="SAM" id="Phobius"/>
    </source>
</evidence>
<feature type="region of interest" description="Disordered" evidence="1">
    <location>
        <begin position="504"/>
        <end position="682"/>
    </location>
</feature>
<keyword evidence="2" id="KW-1133">Transmembrane helix</keyword>
<feature type="transmembrane region" description="Helical" evidence="2">
    <location>
        <begin position="458"/>
        <end position="480"/>
    </location>
</feature>